<protein>
    <submittedName>
        <fullName evidence="2">Helix-turn-helix transcriptional regulator</fullName>
    </submittedName>
</protein>
<evidence type="ECO:0000313" key="2">
    <source>
        <dbReference type="EMBL" id="WWT53852.1"/>
    </source>
</evidence>
<name>A0ABZ2I890_9CAUL</name>
<dbReference type="InterPro" id="IPR001387">
    <property type="entry name" value="Cro/C1-type_HTH"/>
</dbReference>
<accession>A0ABZ2I890</accession>
<proteinExistence type="predicted"/>
<evidence type="ECO:0000259" key="1">
    <source>
        <dbReference type="PROSITE" id="PS50943"/>
    </source>
</evidence>
<dbReference type="EMBL" id="CP146369">
    <property type="protein sequence ID" value="WWT53852.1"/>
    <property type="molecule type" value="Genomic_DNA"/>
</dbReference>
<keyword evidence="3" id="KW-1185">Reference proteome</keyword>
<feature type="domain" description="HTH cro/C1-type" evidence="1">
    <location>
        <begin position="24"/>
        <end position="83"/>
    </location>
</feature>
<dbReference type="Gene3D" id="1.10.260.40">
    <property type="entry name" value="lambda repressor-like DNA-binding domains"/>
    <property type="match status" value="1"/>
</dbReference>
<dbReference type="CDD" id="cd00093">
    <property type="entry name" value="HTH_XRE"/>
    <property type="match status" value="1"/>
</dbReference>
<organism evidence="2 3">
    <name type="scientific">Brevundimonas olei</name>
    <dbReference type="NCBI Taxonomy" id="657642"/>
    <lineage>
        <taxon>Bacteria</taxon>
        <taxon>Pseudomonadati</taxon>
        <taxon>Pseudomonadota</taxon>
        <taxon>Alphaproteobacteria</taxon>
        <taxon>Caulobacterales</taxon>
        <taxon>Caulobacteraceae</taxon>
        <taxon>Brevundimonas</taxon>
    </lineage>
</organism>
<dbReference type="Proteomes" id="UP001363460">
    <property type="component" value="Chromosome"/>
</dbReference>
<dbReference type="SMART" id="SM00530">
    <property type="entry name" value="HTH_XRE"/>
    <property type="match status" value="1"/>
</dbReference>
<dbReference type="PROSITE" id="PS50943">
    <property type="entry name" value="HTH_CROC1"/>
    <property type="match status" value="1"/>
</dbReference>
<dbReference type="RefSeq" id="WP_338575783.1">
    <property type="nucleotide sequence ID" value="NZ_CP146369.1"/>
</dbReference>
<sequence>MAKKTRDSAEYDILRERSGWYAAAWRDYRNLSLQDLADELGTSRSYLSDMETGAVDRNGKMKRFNRDWLDRFSKALDVRAGDLIDTNPFDQDPRFTAIKAAYPMLDETDREALASMVETLRRRHG</sequence>
<gene>
    <name evidence="2" type="ORF">V8J38_11360</name>
</gene>
<reference evidence="2 3" key="1">
    <citation type="submission" date="2024-02" db="EMBL/GenBank/DDBJ databases">
        <title>Distribution and functional of Brevundimonas-related endobacteria within Verticillium dahliae.</title>
        <authorList>
            <person name="Zeng H."/>
        </authorList>
    </citation>
    <scope>NUCLEOTIDE SEQUENCE [LARGE SCALE GENOMIC DNA]</scope>
    <source>
        <strain evidence="2 3">TRM 44200</strain>
    </source>
</reference>
<dbReference type="Pfam" id="PF13560">
    <property type="entry name" value="HTH_31"/>
    <property type="match status" value="1"/>
</dbReference>
<dbReference type="SUPFAM" id="SSF47413">
    <property type="entry name" value="lambda repressor-like DNA-binding domains"/>
    <property type="match status" value="1"/>
</dbReference>
<dbReference type="InterPro" id="IPR010982">
    <property type="entry name" value="Lambda_DNA-bd_dom_sf"/>
</dbReference>
<evidence type="ECO:0000313" key="3">
    <source>
        <dbReference type="Proteomes" id="UP001363460"/>
    </source>
</evidence>